<feature type="compositionally biased region" description="Basic and acidic residues" evidence="1">
    <location>
        <begin position="61"/>
        <end position="70"/>
    </location>
</feature>
<dbReference type="AlphaFoldDB" id="B4GU85"/>
<name>B4GU85_DROPE</name>
<keyword evidence="3" id="KW-1185">Reference proteome</keyword>
<gene>
    <name evidence="2" type="primary">Dper\GL25488</name>
    <name evidence="2" type="ORF">Dper_GL25488</name>
</gene>
<dbReference type="HOGENOM" id="CLU_2063871_0_0_1"/>
<organism evidence="3">
    <name type="scientific">Drosophila persimilis</name>
    <name type="common">Fruit fly</name>
    <dbReference type="NCBI Taxonomy" id="7234"/>
    <lineage>
        <taxon>Eukaryota</taxon>
        <taxon>Metazoa</taxon>
        <taxon>Ecdysozoa</taxon>
        <taxon>Arthropoda</taxon>
        <taxon>Hexapoda</taxon>
        <taxon>Insecta</taxon>
        <taxon>Pterygota</taxon>
        <taxon>Neoptera</taxon>
        <taxon>Endopterygota</taxon>
        <taxon>Diptera</taxon>
        <taxon>Brachycera</taxon>
        <taxon>Muscomorpha</taxon>
        <taxon>Ephydroidea</taxon>
        <taxon>Drosophilidae</taxon>
        <taxon>Drosophila</taxon>
        <taxon>Sophophora</taxon>
    </lineage>
</organism>
<accession>B4GU85</accession>
<evidence type="ECO:0000256" key="1">
    <source>
        <dbReference type="SAM" id="MobiDB-lite"/>
    </source>
</evidence>
<dbReference type="EMBL" id="CH479191">
    <property type="protein sequence ID" value="EDW26168.1"/>
    <property type="molecule type" value="Genomic_DNA"/>
</dbReference>
<evidence type="ECO:0000313" key="2">
    <source>
        <dbReference type="EMBL" id="EDW26168.1"/>
    </source>
</evidence>
<feature type="region of interest" description="Disordered" evidence="1">
    <location>
        <begin position="61"/>
        <end position="84"/>
    </location>
</feature>
<dbReference type="Proteomes" id="UP000008744">
    <property type="component" value="Unassembled WGS sequence"/>
</dbReference>
<proteinExistence type="predicted"/>
<sequence length="119" mass="12696">MAMAMARANSNGAQSNLTVQTGIIMGHLSWQSLSSQQWAQGGLGGLGGPGGLGTAVVKTPVERPTIDHRPLSMPELDGRNGCYPPSCPQESLKGVNSGWEEAMPFKVPTFFRKTQTHFI</sequence>
<evidence type="ECO:0000313" key="3">
    <source>
        <dbReference type="Proteomes" id="UP000008744"/>
    </source>
</evidence>
<protein>
    <submittedName>
        <fullName evidence="2">GL25488</fullName>
    </submittedName>
</protein>
<reference evidence="2 3" key="1">
    <citation type="journal article" date="2007" name="Nature">
        <title>Evolution of genes and genomes on the Drosophila phylogeny.</title>
        <authorList>
            <consortium name="Drosophila 12 Genomes Consortium"/>
            <person name="Clark A.G."/>
            <person name="Eisen M.B."/>
            <person name="Smith D.R."/>
            <person name="Bergman C.M."/>
            <person name="Oliver B."/>
            <person name="Markow T.A."/>
            <person name="Kaufman T.C."/>
            <person name="Kellis M."/>
            <person name="Gelbart W."/>
            <person name="Iyer V.N."/>
            <person name="Pollard D.A."/>
            <person name="Sackton T.B."/>
            <person name="Larracuente A.M."/>
            <person name="Singh N.D."/>
            <person name="Abad J.P."/>
            <person name="Abt D.N."/>
            <person name="Adryan B."/>
            <person name="Aguade M."/>
            <person name="Akashi H."/>
            <person name="Anderson W.W."/>
            <person name="Aquadro C.F."/>
            <person name="Ardell D.H."/>
            <person name="Arguello R."/>
            <person name="Artieri C.G."/>
            <person name="Barbash D.A."/>
            <person name="Barker D."/>
            <person name="Barsanti P."/>
            <person name="Batterham P."/>
            <person name="Batzoglou S."/>
            <person name="Begun D."/>
            <person name="Bhutkar A."/>
            <person name="Blanco E."/>
            <person name="Bosak S.A."/>
            <person name="Bradley R.K."/>
            <person name="Brand A.D."/>
            <person name="Brent M.R."/>
            <person name="Brooks A.N."/>
            <person name="Brown R.H."/>
            <person name="Butlin R.K."/>
            <person name="Caggese C."/>
            <person name="Calvi B.R."/>
            <person name="Bernardo de Carvalho A."/>
            <person name="Caspi A."/>
            <person name="Castrezana S."/>
            <person name="Celniker S.E."/>
            <person name="Chang J.L."/>
            <person name="Chapple C."/>
            <person name="Chatterji S."/>
            <person name="Chinwalla A."/>
            <person name="Civetta A."/>
            <person name="Clifton S.W."/>
            <person name="Comeron J.M."/>
            <person name="Costello J.C."/>
            <person name="Coyne J.A."/>
            <person name="Daub J."/>
            <person name="David R.G."/>
            <person name="Delcher A.L."/>
            <person name="Delehaunty K."/>
            <person name="Do C.B."/>
            <person name="Ebling H."/>
            <person name="Edwards K."/>
            <person name="Eickbush T."/>
            <person name="Evans J.D."/>
            <person name="Filipski A."/>
            <person name="Findeiss S."/>
            <person name="Freyhult E."/>
            <person name="Fulton L."/>
            <person name="Fulton R."/>
            <person name="Garcia A.C."/>
            <person name="Gardiner A."/>
            <person name="Garfield D.A."/>
            <person name="Garvin B.E."/>
            <person name="Gibson G."/>
            <person name="Gilbert D."/>
            <person name="Gnerre S."/>
            <person name="Godfrey J."/>
            <person name="Good R."/>
            <person name="Gotea V."/>
            <person name="Gravely B."/>
            <person name="Greenberg A.J."/>
            <person name="Griffiths-Jones S."/>
            <person name="Gross S."/>
            <person name="Guigo R."/>
            <person name="Gustafson E.A."/>
            <person name="Haerty W."/>
            <person name="Hahn M.W."/>
            <person name="Halligan D.L."/>
            <person name="Halpern A.L."/>
            <person name="Halter G.M."/>
            <person name="Han M.V."/>
            <person name="Heger A."/>
            <person name="Hillier L."/>
            <person name="Hinrichs A.S."/>
            <person name="Holmes I."/>
            <person name="Hoskins R.A."/>
            <person name="Hubisz M.J."/>
            <person name="Hultmark D."/>
            <person name="Huntley M.A."/>
            <person name="Jaffe D.B."/>
            <person name="Jagadeeshan S."/>
            <person name="Jeck W.R."/>
            <person name="Johnson J."/>
            <person name="Jones C.D."/>
            <person name="Jordan W.C."/>
            <person name="Karpen G.H."/>
            <person name="Kataoka E."/>
            <person name="Keightley P.D."/>
            <person name="Kheradpour P."/>
            <person name="Kirkness E.F."/>
            <person name="Koerich L.B."/>
            <person name="Kristiansen K."/>
            <person name="Kudrna D."/>
            <person name="Kulathinal R.J."/>
            <person name="Kumar S."/>
            <person name="Kwok R."/>
            <person name="Lander E."/>
            <person name="Langley C.H."/>
            <person name="Lapoint R."/>
            <person name="Lazzaro B.P."/>
            <person name="Lee S.J."/>
            <person name="Levesque L."/>
            <person name="Li R."/>
            <person name="Lin C.F."/>
            <person name="Lin M.F."/>
            <person name="Lindblad-Toh K."/>
            <person name="Llopart A."/>
            <person name="Long M."/>
            <person name="Low L."/>
            <person name="Lozovsky E."/>
            <person name="Lu J."/>
            <person name="Luo M."/>
            <person name="Machado C.A."/>
            <person name="Makalowski W."/>
            <person name="Marzo M."/>
            <person name="Matsuda M."/>
            <person name="Matzkin L."/>
            <person name="McAllister B."/>
            <person name="McBride C.S."/>
            <person name="McKernan B."/>
            <person name="McKernan K."/>
            <person name="Mendez-Lago M."/>
            <person name="Minx P."/>
            <person name="Mollenhauer M.U."/>
            <person name="Montooth K."/>
            <person name="Mount S.M."/>
            <person name="Mu X."/>
            <person name="Myers E."/>
            <person name="Negre B."/>
            <person name="Newfeld S."/>
            <person name="Nielsen R."/>
            <person name="Noor M.A."/>
            <person name="O'Grady P."/>
            <person name="Pachter L."/>
            <person name="Papaceit M."/>
            <person name="Parisi M.J."/>
            <person name="Parisi M."/>
            <person name="Parts L."/>
            <person name="Pedersen J.S."/>
            <person name="Pesole G."/>
            <person name="Phillippy A.M."/>
            <person name="Ponting C.P."/>
            <person name="Pop M."/>
            <person name="Porcelli D."/>
            <person name="Powell J.R."/>
            <person name="Prohaska S."/>
            <person name="Pruitt K."/>
            <person name="Puig M."/>
            <person name="Quesneville H."/>
            <person name="Ram K.R."/>
            <person name="Rand D."/>
            <person name="Rasmussen M.D."/>
            <person name="Reed L.K."/>
            <person name="Reenan R."/>
            <person name="Reily A."/>
            <person name="Remington K.A."/>
            <person name="Rieger T.T."/>
            <person name="Ritchie M.G."/>
            <person name="Robin C."/>
            <person name="Rogers Y.H."/>
            <person name="Rohde C."/>
            <person name="Rozas J."/>
            <person name="Rubenfield M.J."/>
            <person name="Ruiz A."/>
            <person name="Russo S."/>
            <person name="Salzberg S.L."/>
            <person name="Sanchez-Gracia A."/>
            <person name="Saranga D.J."/>
            <person name="Sato H."/>
            <person name="Schaeffer S.W."/>
            <person name="Schatz M.C."/>
            <person name="Schlenke T."/>
            <person name="Schwartz R."/>
            <person name="Segarra C."/>
            <person name="Singh R.S."/>
            <person name="Sirot L."/>
            <person name="Sirota M."/>
            <person name="Sisneros N.B."/>
            <person name="Smith C.D."/>
            <person name="Smith T.F."/>
            <person name="Spieth J."/>
            <person name="Stage D.E."/>
            <person name="Stark A."/>
            <person name="Stephan W."/>
            <person name="Strausberg R.L."/>
            <person name="Strempel S."/>
            <person name="Sturgill D."/>
            <person name="Sutton G."/>
            <person name="Sutton G.G."/>
            <person name="Tao W."/>
            <person name="Teichmann S."/>
            <person name="Tobari Y.N."/>
            <person name="Tomimura Y."/>
            <person name="Tsolas J.M."/>
            <person name="Valente V.L."/>
            <person name="Venter E."/>
            <person name="Venter J.C."/>
            <person name="Vicario S."/>
            <person name="Vieira F.G."/>
            <person name="Vilella A.J."/>
            <person name="Villasante A."/>
            <person name="Walenz B."/>
            <person name="Wang J."/>
            <person name="Wasserman M."/>
            <person name="Watts T."/>
            <person name="Wilson D."/>
            <person name="Wilson R.K."/>
            <person name="Wing R.A."/>
            <person name="Wolfner M.F."/>
            <person name="Wong A."/>
            <person name="Wong G.K."/>
            <person name="Wu C.I."/>
            <person name="Wu G."/>
            <person name="Yamamoto D."/>
            <person name="Yang H.P."/>
            <person name="Yang S.P."/>
            <person name="Yorke J.A."/>
            <person name="Yoshida K."/>
            <person name="Zdobnov E."/>
            <person name="Zhang P."/>
            <person name="Zhang Y."/>
            <person name="Zimin A.V."/>
            <person name="Baldwin J."/>
            <person name="Abdouelleil A."/>
            <person name="Abdulkadir J."/>
            <person name="Abebe A."/>
            <person name="Abera B."/>
            <person name="Abreu J."/>
            <person name="Acer S.C."/>
            <person name="Aftuck L."/>
            <person name="Alexander A."/>
            <person name="An P."/>
            <person name="Anderson E."/>
            <person name="Anderson S."/>
            <person name="Arachi H."/>
            <person name="Azer M."/>
            <person name="Bachantsang P."/>
            <person name="Barry A."/>
            <person name="Bayul T."/>
            <person name="Berlin A."/>
            <person name="Bessette D."/>
            <person name="Bloom T."/>
            <person name="Blye J."/>
            <person name="Boguslavskiy L."/>
            <person name="Bonnet C."/>
            <person name="Boukhgalter B."/>
            <person name="Bourzgui I."/>
            <person name="Brown A."/>
            <person name="Cahill P."/>
            <person name="Channer S."/>
            <person name="Cheshatsang Y."/>
            <person name="Chuda L."/>
            <person name="Citroen M."/>
            <person name="Collymore A."/>
            <person name="Cooke P."/>
            <person name="Costello M."/>
            <person name="D'Aco K."/>
            <person name="Daza R."/>
            <person name="De Haan G."/>
            <person name="DeGray S."/>
            <person name="DeMaso C."/>
            <person name="Dhargay N."/>
            <person name="Dooley K."/>
            <person name="Dooley E."/>
            <person name="Doricent M."/>
            <person name="Dorje P."/>
            <person name="Dorjee K."/>
            <person name="Dupes A."/>
            <person name="Elong R."/>
            <person name="Falk J."/>
            <person name="Farina A."/>
            <person name="Faro S."/>
            <person name="Ferguson D."/>
            <person name="Fisher S."/>
            <person name="Foley C.D."/>
            <person name="Franke A."/>
            <person name="Friedrich D."/>
            <person name="Gadbois L."/>
            <person name="Gearin G."/>
            <person name="Gearin C.R."/>
            <person name="Giannoukos G."/>
            <person name="Goode T."/>
            <person name="Graham J."/>
            <person name="Grandbois E."/>
            <person name="Grewal S."/>
            <person name="Gyaltsen K."/>
            <person name="Hafez N."/>
            <person name="Hagos B."/>
            <person name="Hall J."/>
            <person name="Henson C."/>
            <person name="Hollinger A."/>
            <person name="Honan T."/>
            <person name="Huard M.D."/>
            <person name="Hughes L."/>
            <person name="Hurhula B."/>
            <person name="Husby M.E."/>
            <person name="Kamat A."/>
            <person name="Kanga B."/>
            <person name="Kashin S."/>
            <person name="Khazanovich D."/>
            <person name="Kisner P."/>
            <person name="Lance K."/>
            <person name="Lara M."/>
            <person name="Lee W."/>
            <person name="Lennon N."/>
            <person name="Letendre F."/>
            <person name="LeVine R."/>
            <person name="Lipovsky A."/>
            <person name="Liu X."/>
            <person name="Liu J."/>
            <person name="Liu S."/>
            <person name="Lokyitsang T."/>
            <person name="Lokyitsang Y."/>
            <person name="Lubonja R."/>
            <person name="Lui A."/>
            <person name="MacDonald P."/>
            <person name="Magnisalis V."/>
            <person name="Maru K."/>
            <person name="Matthews C."/>
            <person name="McCusker W."/>
            <person name="McDonough S."/>
            <person name="Mehta T."/>
            <person name="Meldrim J."/>
            <person name="Meneus L."/>
            <person name="Mihai O."/>
            <person name="Mihalev A."/>
            <person name="Mihova T."/>
            <person name="Mittelman R."/>
            <person name="Mlenga V."/>
            <person name="Montmayeur A."/>
            <person name="Mulrain L."/>
            <person name="Navidi A."/>
            <person name="Naylor J."/>
            <person name="Negash T."/>
            <person name="Nguyen T."/>
            <person name="Nguyen N."/>
            <person name="Nicol R."/>
            <person name="Norbu C."/>
            <person name="Norbu N."/>
            <person name="Novod N."/>
            <person name="O'Neill B."/>
            <person name="Osman S."/>
            <person name="Markiewicz E."/>
            <person name="Oyono O.L."/>
            <person name="Patti C."/>
            <person name="Phunkhang P."/>
            <person name="Pierre F."/>
            <person name="Priest M."/>
            <person name="Raghuraman S."/>
            <person name="Rege F."/>
            <person name="Reyes R."/>
            <person name="Rise C."/>
            <person name="Rogov P."/>
            <person name="Ross K."/>
            <person name="Ryan E."/>
            <person name="Settipalli S."/>
            <person name="Shea T."/>
            <person name="Sherpa N."/>
            <person name="Shi L."/>
            <person name="Shih D."/>
            <person name="Sparrow T."/>
            <person name="Spaulding J."/>
            <person name="Stalker J."/>
            <person name="Stange-Thomann N."/>
            <person name="Stavropoulos S."/>
            <person name="Stone C."/>
            <person name="Strader C."/>
            <person name="Tesfaye S."/>
            <person name="Thomson T."/>
            <person name="Thoulutsang Y."/>
            <person name="Thoulutsang D."/>
            <person name="Topham K."/>
            <person name="Topping I."/>
            <person name="Tsamla T."/>
            <person name="Vassiliev H."/>
            <person name="Vo A."/>
            <person name="Wangchuk T."/>
            <person name="Wangdi T."/>
            <person name="Weiand M."/>
            <person name="Wilkinson J."/>
            <person name="Wilson A."/>
            <person name="Yadav S."/>
            <person name="Young G."/>
            <person name="Yu Q."/>
            <person name="Zembek L."/>
            <person name="Zhong D."/>
            <person name="Zimmer A."/>
            <person name="Zwirko Z."/>
            <person name="Jaffe D.B."/>
            <person name="Alvarez P."/>
            <person name="Brockman W."/>
            <person name="Butler J."/>
            <person name="Chin C."/>
            <person name="Gnerre S."/>
            <person name="Grabherr M."/>
            <person name="Kleber M."/>
            <person name="Mauceli E."/>
            <person name="MacCallum I."/>
        </authorList>
    </citation>
    <scope>NUCLEOTIDE SEQUENCE [LARGE SCALE GENOMIC DNA]</scope>
    <source>
        <strain evidence="3">MSH-3 / Tucson 14011-0111.49</strain>
    </source>
</reference>